<name>A0A0E9WTN8_ANGAN</name>
<organism evidence="2">
    <name type="scientific">Anguilla anguilla</name>
    <name type="common">European freshwater eel</name>
    <name type="synonym">Muraena anguilla</name>
    <dbReference type="NCBI Taxonomy" id="7936"/>
    <lineage>
        <taxon>Eukaryota</taxon>
        <taxon>Metazoa</taxon>
        <taxon>Chordata</taxon>
        <taxon>Craniata</taxon>
        <taxon>Vertebrata</taxon>
        <taxon>Euteleostomi</taxon>
        <taxon>Actinopterygii</taxon>
        <taxon>Neopterygii</taxon>
        <taxon>Teleostei</taxon>
        <taxon>Anguilliformes</taxon>
        <taxon>Anguillidae</taxon>
        <taxon>Anguilla</taxon>
    </lineage>
</organism>
<reference evidence="2" key="1">
    <citation type="submission" date="2014-11" db="EMBL/GenBank/DDBJ databases">
        <authorList>
            <person name="Amaro Gonzalez C."/>
        </authorList>
    </citation>
    <scope>NUCLEOTIDE SEQUENCE</scope>
</reference>
<evidence type="ECO:0000313" key="2">
    <source>
        <dbReference type="EMBL" id="JAH92838.1"/>
    </source>
</evidence>
<reference evidence="2" key="2">
    <citation type="journal article" date="2015" name="Fish Shellfish Immunol.">
        <title>Early steps in the European eel (Anguilla anguilla)-Vibrio vulnificus interaction in the gills: Role of the RtxA13 toxin.</title>
        <authorList>
            <person name="Callol A."/>
            <person name="Pajuelo D."/>
            <person name="Ebbesson L."/>
            <person name="Teles M."/>
            <person name="MacKenzie S."/>
            <person name="Amaro C."/>
        </authorList>
    </citation>
    <scope>NUCLEOTIDE SEQUENCE</scope>
</reference>
<proteinExistence type="predicted"/>
<feature type="chain" id="PRO_5002435007" evidence="1">
    <location>
        <begin position="19"/>
        <end position="44"/>
    </location>
</feature>
<keyword evidence="1" id="KW-0732">Signal</keyword>
<dbReference type="AlphaFoldDB" id="A0A0E9WTN8"/>
<accession>A0A0E9WTN8</accession>
<sequence>MFQGYFFSFLIVASHSLCQCLLHSIVCVSVRFGRTCFSQSCRAK</sequence>
<protein>
    <submittedName>
        <fullName evidence="2">Uncharacterized protein</fullName>
    </submittedName>
</protein>
<evidence type="ECO:0000256" key="1">
    <source>
        <dbReference type="SAM" id="SignalP"/>
    </source>
</evidence>
<dbReference type="EMBL" id="GBXM01015739">
    <property type="protein sequence ID" value="JAH92838.1"/>
    <property type="molecule type" value="Transcribed_RNA"/>
</dbReference>
<feature type="signal peptide" evidence="1">
    <location>
        <begin position="1"/>
        <end position="18"/>
    </location>
</feature>